<comment type="caution">
    <text evidence="1">The sequence shown here is derived from an EMBL/GenBank/DDBJ whole genome shotgun (WGS) entry which is preliminary data.</text>
</comment>
<protein>
    <recommendedName>
        <fullName evidence="3">RNA polymerase subunit sigma-24</fullName>
    </recommendedName>
</protein>
<evidence type="ECO:0000313" key="1">
    <source>
        <dbReference type="EMBL" id="OZI20235.1"/>
    </source>
</evidence>
<dbReference type="Proteomes" id="UP000216857">
    <property type="component" value="Unassembled WGS sequence"/>
</dbReference>
<name>A0A261R5B8_9BORD</name>
<evidence type="ECO:0008006" key="3">
    <source>
        <dbReference type="Google" id="ProtNLM"/>
    </source>
</evidence>
<organism evidence="1 2">
    <name type="scientific">Bordetella genomosp. 9</name>
    <dbReference type="NCBI Taxonomy" id="1416803"/>
    <lineage>
        <taxon>Bacteria</taxon>
        <taxon>Pseudomonadati</taxon>
        <taxon>Pseudomonadota</taxon>
        <taxon>Betaproteobacteria</taxon>
        <taxon>Burkholderiales</taxon>
        <taxon>Alcaligenaceae</taxon>
        <taxon>Bordetella</taxon>
    </lineage>
</organism>
<gene>
    <name evidence="1" type="ORF">CAL26_22110</name>
</gene>
<dbReference type="STRING" id="1416803.CAL13_04185"/>
<keyword evidence="2" id="KW-1185">Reference proteome</keyword>
<evidence type="ECO:0000313" key="2">
    <source>
        <dbReference type="Proteomes" id="UP000216857"/>
    </source>
</evidence>
<proteinExistence type="predicted"/>
<dbReference type="PANTHER" id="PTHR47756:SF1">
    <property type="entry name" value="BLL0085 PROTEIN"/>
    <property type="match status" value="1"/>
</dbReference>
<reference evidence="1" key="1">
    <citation type="submission" date="2017-05" db="EMBL/GenBank/DDBJ databases">
        <title>Complete and WGS of Bordetella genogroups.</title>
        <authorList>
            <person name="Spilker T."/>
            <person name="Lipuma J."/>
        </authorList>
    </citation>
    <scope>NUCLEOTIDE SEQUENCE</scope>
    <source>
        <strain evidence="1">AU21707</strain>
    </source>
</reference>
<accession>A0A261R5B8</accession>
<dbReference type="EMBL" id="NEVJ01000003">
    <property type="protein sequence ID" value="OZI20235.1"/>
    <property type="molecule type" value="Genomic_DNA"/>
</dbReference>
<dbReference type="AlphaFoldDB" id="A0A261R5B8"/>
<dbReference type="PANTHER" id="PTHR47756">
    <property type="entry name" value="BLL6612 PROTEIN-RELATED"/>
    <property type="match status" value="1"/>
</dbReference>
<sequence>MQRAPSPVVALNRAVAVGMARGPAAALPLVEALDGDPALRGYPWLPSVRGDLLARLGQRHQARAAFEQAAAMTRNARDRDMLLARARALEEDAGD</sequence>